<dbReference type="AlphaFoldDB" id="A0A1F6A1J1"/>
<keyword evidence="6" id="KW-0068">Autocatalytic cleavage</keyword>
<evidence type="ECO:0000256" key="5">
    <source>
        <dbReference type="ARBA" id="ARBA00022741"/>
    </source>
</evidence>
<keyword evidence="3" id="KW-0846">Cobalamin</keyword>
<dbReference type="EMBL" id="MFJK01000014">
    <property type="protein sequence ID" value="OGG18515.1"/>
    <property type="molecule type" value="Genomic_DNA"/>
</dbReference>
<evidence type="ECO:0000256" key="8">
    <source>
        <dbReference type="ARBA" id="ARBA00023002"/>
    </source>
</evidence>
<dbReference type="SUPFAM" id="SSF51998">
    <property type="entry name" value="PFL-like glycyl radical enzymes"/>
    <property type="match status" value="1"/>
</dbReference>
<evidence type="ECO:0000256" key="9">
    <source>
        <dbReference type="ARBA" id="ARBA00023116"/>
    </source>
</evidence>
<dbReference type="GO" id="GO:0004748">
    <property type="term" value="F:ribonucleoside-diphosphate reductase activity, thioredoxin disulfide as acceptor"/>
    <property type="evidence" value="ECO:0007669"/>
    <property type="project" value="UniProtKB-EC"/>
</dbReference>
<evidence type="ECO:0000256" key="12">
    <source>
        <dbReference type="ARBA" id="ARBA00047754"/>
    </source>
</evidence>
<keyword evidence="7" id="KW-0651">Protein splicing</keyword>
<keyword evidence="8 13" id="KW-0560">Oxidoreductase</keyword>
<evidence type="ECO:0000256" key="7">
    <source>
        <dbReference type="ARBA" id="ARBA00023000"/>
    </source>
</evidence>
<dbReference type="InterPro" id="IPR004860">
    <property type="entry name" value="LAGLIDADG_dom"/>
</dbReference>
<dbReference type="InterPro" id="IPR008926">
    <property type="entry name" value="RNR_R1-su_N"/>
</dbReference>
<dbReference type="InterPro" id="IPR003587">
    <property type="entry name" value="Hint_dom_N"/>
</dbReference>
<gene>
    <name evidence="16" type="ORF">A2721_01715</name>
</gene>
<dbReference type="Pfam" id="PF14528">
    <property type="entry name" value="LAGLIDADG_3"/>
    <property type="match status" value="1"/>
</dbReference>
<dbReference type="GO" id="GO:0009263">
    <property type="term" value="P:deoxyribonucleotide biosynthetic process"/>
    <property type="evidence" value="ECO:0007669"/>
    <property type="project" value="UniProtKB-KW"/>
</dbReference>
<comment type="similarity">
    <text evidence="13">Belongs to the ribonucleoside diphosphate reductase large chain family.</text>
</comment>
<evidence type="ECO:0000256" key="2">
    <source>
        <dbReference type="ARBA" id="ARBA00007405"/>
    </source>
</evidence>
<dbReference type="Gene3D" id="2.170.16.10">
    <property type="entry name" value="Hedgehog/Intein (Hint) domain"/>
    <property type="match status" value="1"/>
</dbReference>
<keyword evidence="9 13" id="KW-0215">Deoxyribonucleotide synthesis</keyword>
<dbReference type="PROSITE" id="PS50819">
    <property type="entry name" value="INTEIN_ENDONUCLEASE"/>
    <property type="match status" value="1"/>
</dbReference>
<evidence type="ECO:0000259" key="15">
    <source>
        <dbReference type="PROSITE" id="PS50819"/>
    </source>
</evidence>
<evidence type="ECO:0000256" key="10">
    <source>
        <dbReference type="ARBA" id="ARBA00023285"/>
    </source>
</evidence>
<dbReference type="InterPro" id="IPR036844">
    <property type="entry name" value="Hint_dom_sf"/>
</dbReference>
<dbReference type="Pfam" id="PF02867">
    <property type="entry name" value="Ribonuc_red_lgC"/>
    <property type="match status" value="1"/>
</dbReference>
<dbReference type="GO" id="GO:0004519">
    <property type="term" value="F:endonuclease activity"/>
    <property type="evidence" value="ECO:0007669"/>
    <property type="project" value="InterPro"/>
</dbReference>
<accession>A0A1F6A1J1</accession>
<dbReference type="SUPFAM" id="SSF55608">
    <property type="entry name" value="Homing endonucleases"/>
    <property type="match status" value="1"/>
</dbReference>
<evidence type="ECO:0000256" key="14">
    <source>
        <dbReference type="SAM" id="MobiDB-lite"/>
    </source>
</evidence>
<dbReference type="InterPro" id="IPR006141">
    <property type="entry name" value="Intein_N"/>
</dbReference>
<dbReference type="InterPro" id="IPR013509">
    <property type="entry name" value="RNR_lsu_N"/>
</dbReference>
<dbReference type="InterPro" id="IPR000788">
    <property type="entry name" value="RNR_lg_C"/>
</dbReference>
<reference evidence="16 17" key="1">
    <citation type="journal article" date="2016" name="Nat. Commun.">
        <title>Thousands of microbial genomes shed light on interconnected biogeochemical processes in an aquifer system.</title>
        <authorList>
            <person name="Anantharaman K."/>
            <person name="Brown C.T."/>
            <person name="Hug L.A."/>
            <person name="Sharon I."/>
            <person name="Castelle C.J."/>
            <person name="Probst A.J."/>
            <person name="Thomas B.C."/>
            <person name="Singh A."/>
            <person name="Wilkins M.J."/>
            <person name="Karaoz U."/>
            <person name="Brodie E.L."/>
            <person name="Williams K.H."/>
            <person name="Hubbard S.S."/>
            <person name="Banfield J.F."/>
        </authorList>
    </citation>
    <scope>NUCLEOTIDE SEQUENCE [LARGE SCALE GENOMIC DNA]</scope>
</reference>
<dbReference type="PROSITE" id="PS50818">
    <property type="entry name" value="INTEIN_C_TER"/>
    <property type="match status" value="1"/>
</dbReference>
<name>A0A1F6A1J1_9BACT</name>
<dbReference type="EC" id="1.17.4.1" evidence="13"/>
<dbReference type="NCBIfam" id="TIGR01445">
    <property type="entry name" value="intein_Nterm"/>
    <property type="match status" value="1"/>
</dbReference>
<keyword evidence="5" id="KW-0547">Nucleotide-binding</keyword>
<proteinExistence type="inferred from homology"/>
<dbReference type="Pfam" id="PF12637">
    <property type="entry name" value="TSCPD"/>
    <property type="match status" value="1"/>
</dbReference>
<dbReference type="PRINTS" id="PR00379">
    <property type="entry name" value="INTEIN"/>
</dbReference>
<comment type="similarity">
    <text evidence="2">Belongs to the ribonucleoside diphosphate reductase class-2 family.</text>
</comment>
<dbReference type="PANTHER" id="PTHR43371:SF1">
    <property type="entry name" value="RIBONUCLEOSIDE-DIPHOSPHATE REDUCTASE"/>
    <property type="match status" value="1"/>
</dbReference>
<dbReference type="PROSITE" id="PS50817">
    <property type="entry name" value="INTEIN_N_TER"/>
    <property type="match status" value="1"/>
</dbReference>
<feature type="region of interest" description="Disordered" evidence="14">
    <location>
        <begin position="973"/>
        <end position="1001"/>
    </location>
</feature>
<dbReference type="SUPFAM" id="SSF51294">
    <property type="entry name" value="Hedgehog/intein (Hint) domain"/>
    <property type="match status" value="1"/>
</dbReference>
<dbReference type="UniPathway" id="UPA00326"/>
<evidence type="ECO:0000256" key="13">
    <source>
        <dbReference type="RuleBase" id="RU003410"/>
    </source>
</evidence>
<dbReference type="SUPFAM" id="SSF48168">
    <property type="entry name" value="R1 subunit of ribonucleotide reductase, N-terminal domain"/>
    <property type="match status" value="1"/>
</dbReference>
<feature type="domain" description="DOD-type homing endonuclease" evidence="15">
    <location>
        <begin position="419"/>
        <end position="561"/>
    </location>
</feature>
<dbReference type="PANTHER" id="PTHR43371">
    <property type="entry name" value="VITAMIN B12-DEPENDENT RIBONUCLEOTIDE REDUCTASE"/>
    <property type="match status" value="1"/>
</dbReference>
<dbReference type="InterPro" id="IPR004042">
    <property type="entry name" value="Intein_endonuc_central"/>
</dbReference>
<evidence type="ECO:0000256" key="3">
    <source>
        <dbReference type="ARBA" id="ARBA00022628"/>
    </source>
</evidence>
<evidence type="ECO:0000256" key="11">
    <source>
        <dbReference type="ARBA" id="ARBA00025437"/>
    </source>
</evidence>
<evidence type="ECO:0000256" key="4">
    <source>
        <dbReference type="ARBA" id="ARBA00022634"/>
    </source>
</evidence>
<sequence length="1187" mass="130533">MPEGLIEGEWSEQSVKVLRERYLLKNAVGEVVETPDQMAWRVSWDIACAEGKFGKTYDEIMSCAKEYYHLLVTHEFLPNSPTLANAGKNNGLQYSACYVIPVEDTIEGIFDGVKWQALIHHSGGGTGFAFSRLRPSGAIVGSTKGIASGPVPFMRVYDAATEQIKQGGMRRGANMGILRVDHPDVLEFIHCKESGGITNFNISVAATNAFMKAYFDGTKYDLVDPHSEVVVGQLDAQMVMNEIAEGAWKTGDPGMIFIDRINEGPANPVPSMGPVEATNPCVTGDTLISTQEGLIKMRDVVESHFEGGARFGGNMGLIIDKRTLDPNAEGTEDGRAIKFFDNGEKEVLRLETKAGLELTGTFDHKVLTPHGWVKLSEVNLGDEVCVQSGEGGFSSEGSLPFKFGKPTLPTKWSKELGQVLGWLVGDGWLRTGDKNCRAGLTFGVEDKEIMEYFRAIINRWYGKDIKPIERVRNTWHLSYHGKGLVDFFLQLGVKPVKAADKEVPGTVYQAPKEAVIGFLQGLFTADGTVNFRVGHSSYVRLTAKSKLLLKGVQLLLLNLGILSHIYNRARKPRKGMFTYTDVHGSTKTHALDGVCYELEISRESVIKFLETVGFLGGRHKGKTDRFYTKDFRSGRFADKVERISPAGKQRVYDLTEDKSYTFIANGIVSYDCGEQPLYPFDACNLGSIFLTYFVKEESGRREVDWEKLEKVTRLGVRFLDSVIERNPFTLPQIEETVKAIRRIGLGVGGWADMLVQLGIPYDSEEALELGEKIMRFINEKGHEASEELALERGPFPRWQESIYKDGKPLRNSTVTTIAPTGTIGIIADTSTGIEPFFAIAFKHYVKTNAIERTMYFLNPLFEKMALGQSWYTEEVKEKIASEGALAHVEEVPQEIKRIFVTAHDLSPEWHVRMQAAFQKYTDNAVSKTINLPNGATREDIKKAYLQAYETGCRGVTVYRDGSKSVQVLNLGTKEKPMQEAKKQTAHDEEAGQEKRSSNGHVNTVSLAQLRLRPTTKLSGVTYRMETPLGHAFITINSTADGEPFEVFIAVGHGGSDIAADAEAIGRLISMSLRIADGVSPRQIAWTIVDQLRGIGGLGAVGFGSNRVKSLADAVAKVLEDYLKSGAAGVKAGPGEEKGAEGPGDQVSPGQLTMKLTMKKDLCPSCGAAAFIYEEGCAKCLACGYAKC</sequence>
<dbReference type="InterPro" id="IPR027434">
    <property type="entry name" value="Homing_endonucl"/>
</dbReference>
<dbReference type="GO" id="GO:0005524">
    <property type="term" value="F:ATP binding"/>
    <property type="evidence" value="ECO:0007669"/>
    <property type="project" value="InterPro"/>
</dbReference>
<dbReference type="GO" id="GO:0031419">
    <property type="term" value="F:cobalamin binding"/>
    <property type="evidence" value="ECO:0007669"/>
    <property type="project" value="UniProtKB-KW"/>
</dbReference>
<dbReference type="SMART" id="SM00306">
    <property type="entry name" value="HintN"/>
    <property type="match status" value="1"/>
</dbReference>
<evidence type="ECO:0000256" key="1">
    <source>
        <dbReference type="ARBA" id="ARBA00001922"/>
    </source>
</evidence>
<dbReference type="GO" id="GO:0016539">
    <property type="term" value="P:intein-mediated protein splicing"/>
    <property type="evidence" value="ECO:0007669"/>
    <property type="project" value="InterPro"/>
</dbReference>
<evidence type="ECO:0000256" key="6">
    <source>
        <dbReference type="ARBA" id="ARBA00022813"/>
    </source>
</evidence>
<dbReference type="GO" id="GO:0071897">
    <property type="term" value="P:DNA biosynthetic process"/>
    <property type="evidence" value="ECO:0007669"/>
    <property type="project" value="UniProtKB-KW"/>
</dbReference>
<keyword evidence="10" id="KW-0170">Cobalt</keyword>
<dbReference type="InterPro" id="IPR030934">
    <property type="entry name" value="Intein_C"/>
</dbReference>
<dbReference type="Proteomes" id="UP000177871">
    <property type="component" value="Unassembled WGS sequence"/>
</dbReference>
<dbReference type="InterPro" id="IPR006142">
    <property type="entry name" value="INTEIN"/>
</dbReference>
<organism evidence="16 17">
    <name type="scientific">Candidatus Gottesmanbacteria bacterium RIFCSPHIGHO2_01_FULL_47_48</name>
    <dbReference type="NCBI Taxonomy" id="1798381"/>
    <lineage>
        <taxon>Bacteria</taxon>
        <taxon>Candidatus Gottesmaniibacteriota</taxon>
    </lineage>
</organism>
<dbReference type="Gene3D" id="3.10.28.10">
    <property type="entry name" value="Homing endonucleases"/>
    <property type="match status" value="1"/>
</dbReference>
<feature type="compositionally biased region" description="Basic and acidic residues" evidence="14">
    <location>
        <begin position="973"/>
        <end position="996"/>
    </location>
</feature>
<keyword evidence="4" id="KW-0237">DNA synthesis</keyword>
<protein>
    <recommendedName>
        <fullName evidence="13">Ribonucleoside-diphosphate reductase</fullName>
        <ecNumber evidence="13">1.17.4.1</ecNumber>
    </recommendedName>
</protein>
<dbReference type="Pfam" id="PF00317">
    <property type="entry name" value="Ribonuc_red_lgN"/>
    <property type="match status" value="1"/>
</dbReference>
<dbReference type="InterPro" id="IPR024434">
    <property type="entry name" value="TSCPD_dom"/>
</dbReference>
<dbReference type="STRING" id="1798381.A2721_01715"/>
<comment type="catalytic activity">
    <reaction evidence="12 13">
        <text>a 2'-deoxyribonucleoside 5'-diphosphate + [thioredoxin]-disulfide + H2O = a ribonucleoside 5'-diphosphate + [thioredoxin]-dithiol</text>
        <dbReference type="Rhea" id="RHEA:23252"/>
        <dbReference type="Rhea" id="RHEA-COMP:10698"/>
        <dbReference type="Rhea" id="RHEA-COMP:10700"/>
        <dbReference type="ChEBI" id="CHEBI:15377"/>
        <dbReference type="ChEBI" id="CHEBI:29950"/>
        <dbReference type="ChEBI" id="CHEBI:50058"/>
        <dbReference type="ChEBI" id="CHEBI:57930"/>
        <dbReference type="ChEBI" id="CHEBI:73316"/>
        <dbReference type="EC" id="1.17.4.1"/>
    </reaction>
</comment>
<dbReference type="CDD" id="cd00081">
    <property type="entry name" value="Hint"/>
    <property type="match status" value="1"/>
</dbReference>
<comment type="cofactor">
    <cofactor evidence="1">
        <name>adenosylcob(III)alamin</name>
        <dbReference type="ChEBI" id="CHEBI:18408"/>
    </cofactor>
</comment>
<comment type="function">
    <text evidence="13">Provides the precursors necessary for DNA synthesis. Catalyzes the biosynthesis of deoxyribonucleotides from the corresponding ribonucleotides.</text>
</comment>
<evidence type="ECO:0000313" key="17">
    <source>
        <dbReference type="Proteomes" id="UP000177871"/>
    </source>
</evidence>
<evidence type="ECO:0000313" key="16">
    <source>
        <dbReference type="EMBL" id="OGG18515.1"/>
    </source>
</evidence>
<comment type="function">
    <text evidence="11">Catalyzes the reduction of ribonucleotides to deoxyribonucleotides. May function to provide a pool of deoxyribonucleotide precursors for DNA repair during oxygen limitation and/or for immediate growth after restoration of oxygen.</text>
</comment>
<comment type="caution">
    <text evidence="16">The sequence shown here is derived from an EMBL/GenBank/DDBJ whole genome shotgun (WGS) entry which is preliminary data.</text>
</comment>
<dbReference type="InterPro" id="IPR050862">
    <property type="entry name" value="RdRp_reductase_class-2"/>
</dbReference>
<dbReference type="Gene3D" id="3.20.70.20">
    <property type="match status" value="2"/>
</dbReference>